<feature type="compositionally biased region" description="Polar residues" evidence="1">
    <location>
        <begin position="147"/>
        <end position="156"/>
    </location>
</feature>
<reference evidence="2" key="1">
    <citation type="submission" date="2019-02" db="EMBL/GenBank/DDBJ databases">
        <authorList>
            <person name="Gruber-Vodicka R. H."/>
            <person name="Seah K. B. B."/>
        </authorList>
    </citation>
    <scope>NUCLEOTIDE SEQUENCE</scope>
    <source>
        <strain evidence="2">BECK_DK47</strain>
    </source>
</reference>
<gene>
    <name evidence="2" type="ORF">BECKDK2373B_GA0170837_10243</name>
</gene>
<proteinExistence type="predicted"/>
<organism evidence="2">
    <name type="scientific">Candidatus Kentrum sp. DK</name>
    <dbReference type="NCBI Taxonomy" id="2126562"/>
    <lineage>
        <taxon>Bacteria</taxon>
        <taxon>Pseudomonadati</taxon>
        <taxon>Pseudomonadota</taxon>
        <taxon>Gammaproteobacteria</taxon>
        <taxon>Candidatus Kentrum</taxon>
    </lineage>
</organism>
<sequence>MLERGGGLIRKPRQFGSLRAPTERGRFPVPKLCLGTLTPEALLPIREAELPPSRVPKQRLGTREKGRRWERRSPGRLFCPAGAFCSRVTVLTRLTRPTPLPRISKFKGPWDFGAAGLVQLILNPQAAFPAWNTVRVRCFRQTKSSKTRTYSTLQDPQKQRGRSRVE</sequence>
<name>A0A450SB48_9GAMM</name>
<evidence type="ECO:0000256" key="1">
    <source>
        <dbReference type="SAM" id="MobiDB-lite"/>
    </source>
</evidence>
<protein>
    <submittedName>
        <fullName evidence="2">Uncharacterized protein</fullName>
    </submittedName>
</protein>
<accession>A0A450SB48</accession>
<feature type="region of interest" description="Disordered" evidence="1">
    <location>
        <begin position="147"/>
        <end position="166"/>
    </location>
</feature>
<dbReference type="AlphaFoldDB" id="A0A450SB48"/>
<evidence type="ECO:0000313" key="2">
    <source>
        <dbReference type="EMBL" id="VFJ49362.1"/>
    </source>
</evidence>
<dbReference type="EMBL" id="CAADEX010000024">
    <property type="protein sequence ID" value="VFJ49362.1"/>
    <property type="molecule type" value="Genomic_DNA"/>
</dbReference>